<proteinExistence type="predicted"/>
<accession>A0A6G9CTM4</accession>
<gene>
    <name evidence="2" type="ORF">G9444_3000</name>
</gene>
<organism evidence="2 3">
    <name type="scientific">Rhodococcus erythropolis</name>
    <name type="common">Arthrobacter picolinophilus</name>
    <dbReference type="NCBI Taxonomy" id="1833"/>
    <lineage>
        <taxon>Bacteria</taxon>
        <taxon>Bacillati</taxon>
        <taxon>Actinomycetota</taxon>
        <taxon>Actinomycetes</taxon>
        <taxon>Mycobacteriales</taxon>
        <taxon>Nocardiaceae</taxon>
        <taxon>Rhodococcus</taxon>
        <taxon>Rhodococcus erythropolis group</taxon>
    </lineage>
</organism>
<feature type="compositionally biased region" description="Gly residues" evidence="1">
    <location>
        <begin position="1"/>
        <end position="17"/>
    </location>
</feature>
<feature type="region of interest" description="Disordered" evidence="1">
    <location>
        <begin position="1"/>
        <end position="32"/>
    </location>
</feature>
<evidence type="ECO:0000313" key="2">
    <source>
        <dbReference type="EMBL" id="QIP40244.1"/>
    </source>
</evidence>
<evidence type="ECO:0000256" key="1">
    <source>
        <dbReference type="SAM" id="MobiDB-lite"/>
    </source>
</evidence>
<reference evidence="2 3" key="1">
    <citation type="submission" date="2020-03" db="EMBL/GenBank/DDBJ databases">
        <title>Screen low temperature-resistant strains for efficient degradation of petroleum hydrocarbons under the low temperature.</title>
        <authorList>
            <person name="Wang Y."/>
            <person name="Chen J."/>
        </authorList>
    </citation>
    <scope>NUCLEOTIDE SEQUENCE [LARGE SCALE GENOMIC DNA]</scope>
    <source>
        <strain evidence="2 3">KB1</strain>
    </source>
</reference>
<evidence type="ECO:0000313" key="3">
    <source>
        <dbReference type="Proteomes" id="UP000502345"/>
    </source>
</evidence>
<dbReference type="AlphaFoldDB" id="A0A6G9CTM4"/>
<protein>
    <submittedName>
        <fullName evidence="2">Uncharacterized protein</fullName>
    </submittedName>
</protein>
<dbReference type="Proteomes" id="UP000502345">
    <property type="component" value="Chromosome"/>
</dbReference>
<name>A0A6G9CTM4_RHOER</name>
<sequence length="48" mass="4845">MAGGQRGRGVGDTGGSGDDVRNSVTRNEQRNYVGGGLGCIIGDFGHGH</sequence>
<dbReference type="EMBL" id="CP050124">
    <property type="protein sequence ID" value="QIP40244.1"/>
    <property type="molecule type" value="Genomic_DNA"/>
</dbReference>